<evidence type="ECO:0000313" key="5">
    <source>
        <dbReference type="Proteomes" id="UP000316727"/>
    </source>
</evidence>
<comment type="subcellular location">
    <subcellularLocation>
        <location evidence="1">Cytoplasm</location>
        <location evidence="1">Cytoskeleton</location>
    </subcellularLocation>
</comment>
<comment type="caution">
    <text evidence="4">The sequence shown here is derived from an EMBL/GenBank/DDBJ whole genome shotgun (WGS) entry which is preliminary data.</text>
</comment>
<dbReference type="InterPro" id="IPR019734">
    <property type="entry name" value="TPR_rpt"/>
</dbReference>
<dbReference type="Gene3D" id="1.25.40.10">
    <property type="entry name" value="Tetratricopeptide repeat domain"/>
    <property type="match status" value="2"/>
</dbReference>
<dbReference type="PANTHER" id="PTHR16056:SF16">
    <property type="entry name" value="REGULATOR OF MICROTUBULE DYNAMICS PROTEIN 1"/>
    <property type="match status" value="1"/>
</dbReference>
<evidence type="ECO:0008006" key="6">
    <source>
        <dbReference type="Google" id="ProtNLM"/>
    </source>
</evidence>
<evidence type="ECO:0000313" key="4">
    <source>
        <dbReference type="EMBL" id="TPE43400.1"/>
    </source>
</evidence>
<organism evidence="4 5">
    <name type="scientific">Pontibacter mangrovi</name>
    <dbReference type="NCBI Taxonomy" id="2589816"/>
    <lineage>
        <taxon>Bacteria</taxon>
        <taxon>Pseudomonadati</taxon>
        <taxon>Bacteroidota</taxon>
        <taxon>Cytophagia</taxon>
        <taxon>Cytophagales</taxon>
        <taxon>Hymenobacteraceae</taxon>
        <taxon>Pontibacter</taxon>
    </lineage>
</organism>
<dbReference type="Proteomes" id="UP000316727">
    <property type="component" value="Unassembled WGS sequence"/>
</dbReference>
<dbReference type="GO" id="GO:0005737">
    <property type="term" value="C:cytoplasm"/>
    <property type="evidence" value="ECO:0007669"/>
    <property type="project" value="TreeGrafter"/>
</dbReference>
<sequence length="228" mass="25654">MKRAEELLNSYKDSEALKLYEQVIVASPDNFEALCKASILHSRIGDRFSDETRKLEHFNKAAAYAQSAYTLQPKNAESNYAMAVALGAKAMVSGPKERLRNIHQMKPYVDAALQADSHHAGAWHVLGRWYFKMANLNFAERAACKMIFGGVAEEATNQKAAEAIEKAVSYAPGNISYYYDLACVYKEMKNTTACIDTLHKALSLSLRTQDELELSRRCNMMLQEQQKI</sequence>
<keyword evidence="3" id="KW-0206">Cytoskeleton</keyword>
<evidence type="ECO:0000256" key="2">
    <source>
        <dbReference type="ARBA" id="ARBA00022490"/>
    </source>
</evidence>
<keyword evidence="5" id="KW-1185">Reference proteome</keyword>
<proteinExistence type="predicted"/>
<dbReference type="InterPro" id="IPR011990">
    <property type="entry name" value="TPR-like_helical_dom_sf"/>
</dbReference>
<dbReference type="SUPFAM" id="SSF48452">
    <property type="entry name" value="TPR-like"/>
    <property type="match status" value="1"/>
</dbReference>
<dbReference type="PANTHER" id="PTHR16056">
    <property type="entry name" value="REGULATOR OF MICROTUBULE DYNAMICS PROTEIN"/>
    <property type="match status" value="1"/>
</dbReference>
<gene>
    <name evidence="4" type="ORF">FJM65_13825</name>
</gene>
<accession>A0A501W545</accession>
<dbReference type="GO" id="GO:0097431">
    <property type="term" value="C:mitotic spindle pole"/>
    <property type="evidence" value="ECO:0007669"/>
    <property type="project" value="TreeGrafter"/>
</dbReference>
<evidence type="ECO:0000256" key="3">
    <source>
        <dbReference type="ARBA" id="ARBA00023212"/>
    </source>
</evidence>
<dbReference type="Pfam" id="PF13181">
    <property type="entry name" value="TPR_8"/>
    <property type="match status" value="1"/>
</dbReference>
<keyword evidence="2" id="KW-0963">Cytoplasm</keyword>
<dbReference type="GO" id="GO:0005876">
    <property type="term" value="C:spindle microtubule"/>
    <property type="evidence" value="ECO:0007669"/>
    <property type="project" value="TreeGrafter"/>
</dbReference>
<reference evidence="4 5" key="1">
    <citation type="submission" date="2019-06" db="EMBL/GenBank/DDBJ databases">
        <title>A novel bacterium of genus Pontibacter, isolated from marine sediment.</title>
        <authorList>
            <person name="Huang H."/>
            <person name="Mo K."/>
            <person name="Hu Y."/>
        </authorList>
    </citation>
    <scope>NUCLEOTIDE SEQUENCE [LARGE SCALE GENOMIC DNA]</scope>
    <source>
        <strain evidence="4 5">HB172049</strain>
    </source>
</reference>
<dbReference type="EMBL" id="VFRQ01000007">
    <property type="protein sequence ID" value="TPE43400.1"/>
    <property type="molecule type" value="Genomic_DNA"/>
</dbReference>
<dbReference type="AlphaFoldDB" id="A0A501W545"/>
<evidence type="ECO:0000256" key="1">
    <source>
        <dbReference type="ARBA" id="ARBA00004245"/>
    </source>
</evidence>
<dbReference type="OrthoDB" id="9813878at2"/>
<name>A0A501W545_9BACT</name>
<protein>
    <recommendedName>
        <fullName evidence="6">Tetratricopeptide repeat protein</fullName>
    </recommendedName>
</protein>
<dbReference type="GO" id="GO:0008017">
    <property type="term" value="F:microtubule binding"/>
    <property type="evidence" value="ECO:0007669"/>
    <property type="project" value="TreeGrafter"/>
</dbReference>